<reference evidence="7 8" key="1">
    <citation type="journal article" date="2014" name="Int. J. Syst. Evol. Microbiol.">
        <title>Sneathiella chungangensis sp. nov., isolated from a marine sand, and emended description of the genus Sneathiella.</title>
        <authorList>
            <person name="Siamphan C."/>
            <person name="Kim H."/>
            <person name="Lee J.S."/>
            <person name="Kim W."/>
        </authorList>
    </citation>
    <scope>NUCLEOTIDE SEQUENCE [LARGE SCALE GENOMIC DNA]</scope>
    <source>
        <strain evidence="7 8">KCTC 32476</strain>
    </source>
</reference>
<dbReference type="PANTHER" id="PTHR12131">
    <property type="entry name" value="ATP-DEPENDENT RNA AND DNA HELICASE"/>
    <property type="match status" value="1"/>
</dbReference>
<gene>
    <name evidence="7" type="ORF">GQF03_14555</name>
</gene>
<dbReference type="Pfam" id="PF00271">
    <property type="entry name" value="Helicase_C"/>
    <property type="match status" value="1"/>
</dbReference>
<dbReference type="GO" id="GO:0004386">
    <property type="term" value="F:helicase activity"/>
    <property type="evidence" value="ECO:0007669"/>
    <property type="project" value="UniProtKB-KW"/>
</dbReference>
<dbReference type="RefSeq" id="WP_161340014.1">
    <property type="nucleotide sequence ID" value="NZ_WTVA01000015.1"/>
</dbReference>
<keyword evidence="4" id="KW-0067">ATP-binding</keyword>
<dbReference type="EMBL" id="WTVA01000015">
    <property type="protein sequence ID" value="MZR23557.1"/>
    <property type="molecule type" value="Genomic_DNA"/>
</dbReference>
<dbReference type="Proteomes" id="UP000445696">
    <property type="component" value="Unassembled WGS sequence"/>
</dbReference>
<feature type="compositionally biased region" description="Basic residues" evidence="5">
    <location>
        <begin position="907"/>
        <end position="923"/>
    </location>
</feature>
<dbReference type="InterPro" id="IPR050699">
    <property type="entry name" value="RNA-DNA_Helicase"/>
</dbReference>
<dbReference type="SUPFAM" id="SSF52540">
    <property type="entry name" value="P-loop containing nucleoside triphosphate hydrolases"/>
    <property type="match status" value="2"/>
</dbReference>
<keyword evidence="8" id="KW-1185">Reference proteome</keyword>
<keyword evidence="1" id="KW-0547">Nucleotide-binding</keyword>
<dbReference type="AlphaFoldDB" id="A0A845MJX4"/>
<keyword evidence="3" id="KW-0347">Helicase</keyword>
<dbReference type="PROSITE" id="PS51194">
    <property type="entry name" value="HELICASE_CTER"/>
    <property type="match status" value="1"/>
</dbReference>
<name>A0A845MJX4_9PROT</name>
<feature type="compositionally biased region" description="Low complexity" evidence="5">
    <location>
        <begin position="795"/>
        <end position="835"/>
    </location>
</feature>
<dbReference type="Pfam" id="PF22527">
    <property type="entry name" value="DEXQc_Suv3"/>
    <property type="match status" value="1"/>
</dbReference>
<evidence type="ECO:0000259" key="6">
    <source>
        <dbReference type="PROSITE" id="PS51194"/>
    </source>
</evidence>
<feature type="region of interest" description="Disordered" evidence="5">
    <location>
        <begin position="795"/>
        <end position="868"/>
    </location>
</feature>
<evidence type="ECO:0000256" key="3">
    <source>
        <dbReference type="ARBA" id="ARBA00022806"/>
    </source>
</evidence>
<evidence type="ECO:0000256" key="4">
    <source>
        <dbReference type="ARBA" id="ARBA00022840"/>
    </source>
</evidence>
<evidence type="ECO:0000313" key="8">
    <source>
        <dbReference type="Proteomes" id="UP000445696"/>
    </source>
</evidence>
<dbReference type="PANTHER" id="PTHR12131:SF1">
    <property type="entry name" value="ATP-DEPENDENT RNA HELICASE SUPV3L1, MITOCHONDRIAL-RELATED"/>
    <property type="match status" value="1"/>
</dbReference>
<dbReference type="GO" id="GO:0005524">
    <property type="term" value="F:ATP binding"/>
    <property type="evidence" value="ECO:0007669"/>
    <property type="project" value="UniProtKB-KW"/>
</dbReference>
<evidence type="ECO:0000256" key="2">
    <source>
        <dbReference type="ARBA" id="ARBA00022801"/>
    </source>
</evidence>
<protein>
    <submittedName>
        <fullName evidence="7">Disulfide oxidoreductase</fullName>
    </submittedName>
</protein>
<sequence>MRPTSTTSPVNFKTSQVTAVLGPTNTGKTHLAVERMMGYSDGIIGLPLRLLAREVYERVVAVKGAANVALVTGEEKIIPPQAAYFVCTVEAMPLDRGFEFLAIDEIQLAEDPERGHIFTDRLIYARGRQETLFLGAETIRPWIRRLIPDASFVSRPRFSKLTYRGAKKISRLRPRTAIVAFSANDVYAIAELVRRQRGGAAVVMGSLSPRTRNAQVELYQSGDVDYLVATDAIGMGLNMDIDHVAFAGTVKYDGALSRRLRPAEFAQIAGRAGRHMNNGTFGTTANVDPLEDELIEKIENHEFEPVRNIRWRNQDLNFTTTRDLLRSLEMLPAVDGMVSPRDPDDYTAFKTLINDEEVRRHSQSTAKVRQLWQVCQVPDFRKTMHDVHVRLLREIFIHLQGKRGKLPTDWVAGHLKSLEKTDGDIDTLATRIAHTRTWTYISHVSDWMDDYKYWQETARNIEDKLSDALHERLTQRFVDRRTAMLVRKLKDRSQLEAQISETGEVHVEGHFLGTLKGLRFNADTSLNNTEARTLRNIGNKAVAAEIAMRASRLASAQDAEISLDDQGRLIWQETPVASLAKGETVLKPRVQLLASEQLNGSAQDAVAKRLNDWVTSQIESRLKPLVQLETLPLTGAARGIAFQVSENLGALQRYKLGDQIRLLDKKDYGRLKFGGIRVGYEHVFMPILLKPDPTALRCLLWAIYQERKEIPPAPPAGRVSFETDSKLPWTYYLTAGYAVFDRLAVRLDMLDRLAGMLRRASRGLLETSTPTNNEPVAAVDITDTADIADMATKATEATEATPAEIVKEATPSPAEALPAPSLEAPSQSEAPAPAADETVPVDKNVEGKAITPDKTEKKKDLPRNLPFKPTHEMLSLVGTTREQFSLILDKLGYVAEGEGEEITYRRKSFKKKARDTKSPKKNNAKAGMTDQKKQKSTRAEQRRPQAKEKAIDPDSPFAILKTLGKK</sequence>
<dbReference type="InterPro" id="IPR001650">
    <property type="entry name" value="Helicase_C-like"/>
</dbReference>
<feature type="compositionally biased region" description="Basic and acidic residues" evidence="5">
    <location>
        <begin position="930"/>
        <end position="952"/>
    </location>
</feature>
<evidence type="ECO:0000256" key="5">
    <source>
        <dbReference type="SAM" id="MobiDB-lite"/>
    </source>
</evidence>
<comment type="caution">
    <text evidence="7">The sequence shown here is derived from an EMBL/GenBank/DDBJ whole genome shotgun (WGS) entry which is preliminary data.</text>
</comment>
<dbReference type="OrthoDB" id="9807155at2"/>
<organism evidence="7 8">
    <name type="scientific">Sneathiella chungangensis</name>
    <dbReference type="NCBI Taxonomy" id="1418234"/>
    <lineage>
        <taxon>Bacteria</taxon>
        <taxon>Pseudomonadati</taxon>
        <taxon>Pseudomonadota</taxon>
        <taxon>Alphaproteobacteria</taxon>
        <taxon>Sneathiellales</taxon>
        <taxon>Sneathiellaceae</taxon>
        <taxon>Sneathiella</taxon>
    </lineage>
</organism>
<dbReference type="InterPro" id="IPR027417">
    <property type="entry name" value="P-loop_NTPase"/>
</dbReference>
<dbReference type="Gene3D" id="3.40.50.300">
    <property type="entry name" value="P-loop containing nucleotide triphosphate hydrolases"/>
    <property type="match status" value="2"/>
</dbReference>
<feature type="domain" description="Helicase C-terminal" evidence="6">
    <location>
        <begin position="164"/>
        <end position="317"/>
    </location>
</feature>
<accession>A0A845MJX4</accession>
<feature type="compositionally biased region" description="Basic and acidic residues" evidence="5">
    <location>
        <begin position="843"/>
        <end position="862"/>
    </location>
</feature>
<dbReference type="GO" id="GO:0016787">
    <property type="term" value="F:hydrolase activity"/>
    <property type="evidence" value="ECO:0007669"/>
    <property type="project" value="UniProtKB-KW"/>
</dbReference>
<feature type="region of interest" description="Disordered" evidence="5">
    <location>
        <begin position="907"/>
        <end position="966"/>
    </location>
</feature>
<keyword evidence="2" id="KW-0378">Hydrolase</keyword>
<evidence type="ECO:0000256" key="1">
    <source>
        <dbReference type="ARBA" id="ARBA00022741"/>
    </source>
</evidence>
<proteinExistence type="predicted"/>
<dbReference type="SMART" id="SM00490">
    <property type="entry name" value="HELICc"/>
    <property type="match status" value="1"/>
</dbReference>
<dbReference type="InterPro" id="IPR055206">
    <property type="entry name" value="DEXQc_SUV3"/>
</dbReference>
<evidence type="ECO:0000313" key="7">
    <source>
        <dbReference type="EMBL" id="MZR23557.1"/>
    </source>
</evidence>